<dbReference type="PANTHER" id="PTHR44591:SF3">
    <property type="entry name" value="RESPONSE REGULATORY DOMAIN-CONTAINING PROTEIN"/>
    <property type="match status" value="1"/>
</dbReference>
<feature type="domain" description="Response regulatory" evidence="3">
    <location>
        <begin position="16"/>
        <end position="126"/>
    </location>
</feature>
<dbReference type="AlphaFoldDB" id="A0A3A8K6S5"/>
<dbReference type="InterPro" id="IPR001789">
    <property type="entry name" value="Sig_transdc_resp-reg_receiver"/>
</dbReference>
<dbReference type="InterPro" id="IPR011006">
    <property type="entry name" value="CheY-like_superfamily"/>
</dbReference>
<gene>
    <name evidence="4" type="ORF">D7X32_14790</name>
</gene>
<reference evidence="5" key="1">
    <citation type="submission" date="2018-09" db="EMBL/GenBank/DDBJ databases">
        <authorList>
            <person name="Livingstone P.G."/>
            <person name="Whitworth D.E."/>
        </authorList>
    </citation>
    <scope>NUCLEOTIDE SEQUENCE [LARGE SCALE GENOMIC DNA]</scope>
    <source>
        <strain evidence="5">CA043D</strain>
    </source>
</reference>
<evidence type="ECO:0000256" key="1">
    <source>
        <dbReference type="ARBA" id="ARBA00022553"/>
    </source>
</evidence>
<accession>A0A3A8K6S5</accession>
<proteinExistence type="predicted"/>
<dbReference type="CDD" id="cd00156">
    <property type="entry name" value="REC"/>
    <property type="match status" value="1"/>
</dbReference>
<evidence type="ECO:0000256" key="2">
    <source>
        <dbReference type="PROSITE-ProRule" id="PRU00169"/>
    </source>
</evidence>
<dbReference type="Pfam" id="PF00072">
    <property type="entry name" value="Response_reg"/>
    <property type="match status" value="1"/>
</dbReference>
<dbReference type="Gene3D" id="3.40.50.2300">
    <property type="match status" value="1"/>
</dbReference>
<dbReference type="PROSITE" id="PS50110">
    <property type="entry name" value="RESPONSE_REGULATORY"/>
    <property type="match status" value="1"/>
</dbReference>
<dbReference type="EMBL" id="RAWE01000044">
    <property type="protein sequence ID" value="RKH03216.1"/>
    <property type="molecule type" value="Genomic_DNA"/>
</dbReference>
<protein>
    <submittedName>
        <fullName evidence="4">Response regulator</fullName>
    </submittedName>
</protein>
<keyword evidence="1 2" id="KW-0597">Phosphoprotein</keyword>
<dbReference type="SUPFAM" id="SSF52172">
    <property type="entry name" value="CheY-like"/>
    <property type="match status" value="1"/>
</dbReference>
<feature type="modified residue" description="4-aspartylphosphate" evidence="2">
    <location>
        <position position="66"/>
    </location>
</feature>
<evidence type="ECO:0000313" key="5">
    <source>
        <dbReference type="Proteomes" id="UP000268313"/>
    </source>
</evidence>
<sequence>MRLPYASGEMSRAPPTLLLVEDDSDLRDALVEILHTEGHTVVATGTGDEALSWLELHPLPALVLVDMWTPRKDSWRLLDTLHREPRFADIPVVAISSSEERHPAIREVLSKPFDREALLAGVRRFVHPLH</sequence>
<comment type="caution">
    <text evidence="4">The sequence shown here is derived from an EMBL/GenBank/DDBJ whole genome shotgun (WGS) entry which is preliminary data.</text>
</comment>
<dbReference type="Proteomes" id="UP000268313">
    <property type="component" value="Unassembled WGS sequence"/>
</dbReference>
<organism evidence="4 5">
    <name type="scientific">Corallococcus carmarthensis</name>
    <dbReference type="NCBI Taxonomy" id="2316728"/>
    <lineage>
        <taxon>Bacteria</taxon>
        <taxon>Pseudomonadati</taxon>
        <taxon>Myxococcota</taxon>
        <taxon>Myxococcia</taxon>
        <taxon>Myxococcales</taxon>
        <taxon>Cystobacterineae</taxon>
        <taxon>Myxococcaceae</taxon>
        <taxon>Corallococcus</taxon>
    </lineage>
</organism>
<evidence type="ECO:0000259" key="3">
    <source>
        <dbReference type="PROSITE" id="PS50110"/>
    </source>
</evidence>
<dbReference type="InterPro" id="IPR050595">
    <property type="entry name" value="Bact_response_regulator"/>
</dbReference>
<dbReference type="GO" id="GO:0000160">
    <property type="term" value="P:phosphorelay signal transduction system"/>
    <property type="evidence" value="ECO:0007669"/>
    <property type="project" value="InterPro"/>
</dbReference>
<name>A0A3A8K6S5_9BACT</name>
<dbReference type="SMART" id="SM00448">
    <property type="entry name" value="REC"/>
    <property type="match status" value="1"/>
</dbReference>
<keyword evidence="5" id="KW-1185">Reference proteome</keyword>
<evidence type="ECO:0000313" key="4">
    <source>
        <dbReference type="EMBL" id="RKH03216.1"/>
    </source>
</evidence>
<dbReference type="PANTHER" id="PTHR44591">
    <property type="entry name" value="STRESS RESPONSE REGULATOR PROTEIN 1"/>
    <property type="match status" value="1"/>
</dbReference>